<dbReference type="GO" id="GO:0016616">
    <property type="term" value="F:oxidoreductase activity, acting on the CH-OH group of donors, NAD or NADP as acceptor"/>
    <property type="evidence" value="ECO:0007669"/>
    <property type="project" value="TreeGrafter"/>
</dbReference>
<gene>
    <name evidence="3" type="ORF">CLAFUR5_12872</name>
</gene>
<dbReference type="InterPro" id="IPR002347">
    <property type="entry name" value="SDR_fam"/>
</dbReference>
<dbReference type="GeneID" id="71992750"/>
<dbReference type="SUPFAM" id="SSF51735">
    <property type="entry name" value="NAD(P)-binding Rossmann-fold domains"/>
    <property type="match status" value="1"/>
</dbReference>
<sequence length="253" mass="26565">MFSSFPLSKSAPSSFAPVALKAPQDLAGKVALVTGASRGIGAQIAEELAKRGAHLFLTWTPSPDSRASATSVINHIYQANTGVSVRGMPIDLTEPKAPFQVIHELIKYFPHIDIIINNADQPSHSAIPDAAQSYLRAPARIINISSVAARVGGPTTIVYAMSKAGLEAMTRGMAKAFGKDGTTVNAVAPGIVESELLEKAGQDFIKEKAALTPVQQRVGKPDDVAQVVAWLAGEGSRWVSGQTICASGGFMMV</sequence>
<evidence type="ECO:0000313" key="4">
    <source>
        <dbReference type="Proteomes" id="UP000756132"/>
    </source>
</evidence>
<reference evidence="3" key="2">
    <citation type="journal article" date="2022" name="Microb. Genom.">
        <title>A chromosome-scale genome assembly of the tomato pathogen Cladosporium fulvum reveals a compartmentalized genome architecture and the presence of a dispensable chromosome.</title>
        <authorList>
            <person name="Zaccaron A.Z."/>
            <person name="Chen L.H."/>
            <person name="Samaras A."/>
            <person name="Stergiopoulos I."/>
        </authorList>
    </citation>
    <scope>NUCLEOTIDE SEQUENCE</scope>
    <source>
        <strain evidence="3">Race5_Kim</strain>
    </source>
</reference>
<dbReference type="PANTHER" id="PTHR42760:SF76">
    <property type="entry name" value="CHAIN OXIDOREDUCTASE_DEHYDROGENASE, PUTATIVE-RELATED"/>
    <property type="match status" value="1"/>
</dbReference>
<keyword evidence="2" id="KW-0521">NADP</keyword>
<proteinExistence type="inferred from homology"/>
<dbReference type="Pfam" id="PF00106">
    <property type="entry name" value="adh_short"/>
    <property type="match status" value="1"/>
</dbReference>
<dbReference type="AlphaFoldDB" id="A0A9Q8PJR3"/>
<dbReference type="InterPro" id="IPR036291">
    <property type="entry name" value="NAD(P)-bd_dom_sf"/>
</dbReference>
<evidence type="ECO:0000256" key="1">
    <source>
        <dbReference type="ARBA" id="ARBA00006484"/>
    </source>
</evidence>
<dbReference type="OrthoDB" id="47007at2759"/>
<dbReference type="GO" id="GO:0048038">
    <property type="term" value="F:quinone binding"/>
    <property type="evidence" value="ECO:0007669"/>
    <property type="project" value="TreeGrafter"/>
</dbReference>
<keyword evidence="4" id="KW-1185">Reference proteome</keyword>
<dbReference type="Pfam" id="PF13561">
    <property type="entry name" value="adh_short_C2"/>
    <property type="match status" value="1"/>
</dbReference>
<dbReference type="Proteomes" id="UP000756132">
    <property type="component" value="Chromosome 11"/>
</dbReference>
<dbReference type="Gene3D" id="3.40.50.720">
    <property type="entry name" value="NAD(P)-binding Rossmann-like Domain"/>
    <property type="match status" value="2"/>
</dbReference>
<accession>A0A9Q8PJR3</accession>
<evidence type="ECO:0000313" key="3">
    <source>
        <dbReference type="EMBL" id="UJO23687.1"/>
    </source>
</evidence>
<dbReference type="PROSITE" id="PS00061">
    <property type="entry name" value="ADH_SHORT"/>
    <property type="match status" value="1"/>
</dbReference>
<organism evidence="3 4">
    <name type="scientific">Passalora fulva</name>
    <name type="common">Tomato leaf mold</name>
    <name type="synonym">Cladosporium fulvum</name>
    <dbReference type="NCBI Taxonomy" id="5499"/>
    <lineage>
        <taxon>Eukaryota</taxon>
        <taxon>Fungi</taxon>
        <taxon>Dikarya</taxon>
        <taxon>Ascomycota</taxon>
        <taxon>Pezizomycotina</taxon>
        <taxon>Dothideomycetes</taxon>
        <taxon>Dothideomycetidae</taxon>
        <taxon>Mycosphaerellales</taxon>
        <taxon>Mycosphaerellaceae</taxon>
        <taxon>Fulvia</taxon>
    </lineage>
</organism>
<comment type="similarity">
    <text evidence="1">Belongs to the short-chain dehydrogenases/reductases (SDR) family.</text>
</comment>
<dbReference type="GO" id="GO:0006633">
    <property type="term" value="P:fatty acid biosynthetic process"/>
    <property type="evidence" value="ECO:0007669"/>
    <property type="project" value="TreeGrafter"/>
</dbReference>
<dbReference type="PANTHER" id="PTHR42760">
    <property type="entry name" value="SHORT-CHAIN DEHYDROGENASES/REDUCTASES FAMILY MEMBER"/>
    <property type="match status" value="1"/>
</dbReference>
<protein>
    <submittedName>
        <fullName evidence="3">Hydroxynaphthalene reductase-like protein Arp2</fullName>
    </submittedName>
</protein>
<dbReference type="InterPro" id="IPR020904">
    <property type="entry name" value="Sc_DH/Rdtase_CS"/>
</dbReference>
<dbReference type="KEGG" id="ffu:CLAFUR5_12872"/>
<reference evidence="3" key="1">
    <citation type="submission" date="2021-12" db="EMBL/GenBank/DDBJ databases">
        <authorList>
            <person name="Zaccaron A."/>
            <person name="Stergiopoulos I."/>
        </authorList>
    </citation>
    <scope>NUCLEOTIDE SEQUENCE</scope>
    <source>
        <strain evidence="3">Race5_Kim</strain>
    </source>
</reference>
<evidence type="ECO:0000256" key="2">
    <source>
        <dbReference type="ARBA" id="ARBA00022857"/>
    </source>
</evidence>
<dbReference type="PRINTS" id="PR00081">
    <property type="entry name" value="GDHRDH"/>
</dbReference>
<dbReference type="EMBL" id="CP090173">
    <property type="protein sequence ID" value="UJO23687.1"/>
    <property type="molecule type" value="Genomic_DNA"/>
</dbReference>
<name>A0A9Q8PJR3_PASFU</name>
<dbReference type="RefSeq" id="XP_047768053.1">
    <property type="nucleotide sequence ID" value="XM_047912020.1"/>
</dbReference>